<dbReference type="PANTHER" id="PTHR33931:SF2">
    <property type="entry name" value="HOLIN-LIKE PROTEIN CIDA"/>
    <property type="match status" value="1"/>
</dbReference>
<dbReference type="RefSeq" id="WP_346823495.1">
    <property type="nucleotide sequence ID" value="NZ_JBDKWZ010000016.1"/>
</dbReference>
<evidence type="ECO:0000256" key="6">
    <source>
        <dbReference type="SAM" id="Phobius"/>
    </source>
</evidence>
<feature type="transmembrane region" description="Helical" evidence="6">
    <location>
        <begin position="72"/>
        <end position="90"/>
    </location>
</feature>
<evidence type="ECO:0000256" key="2">
    <source>
        <dbReference type="ARBA" id="ARBA00022475"/>
    </source>
</evidence>
<evidence type="ECO:0000256" key="5">
    <source>
        <dbReference type="ARBA" id="ARBA00023136"/>
    </source>
</evidence>
<evidence type="ECO:0000256" key="4">
    <source>
        <dbReference type="ARBA" id="ARBA00022989"/>
    </source>
</evidence>
<organism evidence="7 8">
    <name type="scientific">Rapidithrix thailandica</name>
    <dbReference type="NCBI Taxonomy" id="413964"/>
    <lineage>
        <taxon>Bacteria</taxon>
        <taxon>Pseudomonadati</taxon>
        <taxon>Bacteroidota</taxon>
        <taxon>Cytophagia</taxon>
        <taxon>Cytophagales</taxon>
        <taxon>Flammeovirgaceae</taxon>
        <taxon>Rapidithrix</taxon>
    </lineage>
</organism>
<feature type="transmembrane region" description="Helical" evidence="6">
    <location>
        <begin position="96"/>
        <end position="120"/>
    </location>
</feature>
<evidence type="ECO:0000313" key="7">
    <source>
        <dbReference type="EMBL" id="MEN7550713.1"/>
    </source>
</evidence>
<feature type="transmembrane region" description="Helical" evidence="6">
    <location>
        <begin position="41"/>
        <end position="60"/>
    </location>
</feature>
<evidence type="ECO:0000256" key="1">
    <source>
        <dbReference type="ARBA" id="ARBA00004651"/>
    </source>
</evidence>
<keyword evidence="5 6" id="KW-0472">Membrane</keyword>
<keyword evidence="4 6" id="KW-1133">Transmembrane helix</keyword>
<gene>
    <name evidence="7" type="ORF">AAG747_22525</name>
</gene>
<name>A0AAW9SHG2_9BACT</name>
<dbReference type="InterPro" id="IPR005538">
    <property type="entry name" value="LrgA/CidA"/>
</dbReference>
<dbReference type="AlphaFoldDB" id="A0AAW9SHG2"/>
<dbReference type="EMBL" id="JBDKWZ010000016">
    <property type="protein sequence ID" value="MEN7550713.1"/>
    <property type="molecule type" value="Genomic_DNA"/>
</dbReference>
<accession>A0AAW9SHG2</accession>
<keyword evidence="2" id="KW-1003">Cell membrane</keyword>
<feature type="transmembrane region" description="Helical" evidence="6">
    <location>
        <begin position="12"/>
        <end position="29"/>
    </location>
</feature>
<keyword evidence="8" id="KW-1185">Reference proteome</keyword>
<keyword evidence="3 6" id="KW-0812">Transmembrane</keyword>
<dbReference type="GO" id="GO:0005886">
    <property type="term" value="C:plasma membrane"/>
    <property type="evidence" value="ECO:0007669"/>
    <property type="project" value="UniProtKB-SubCell"/>
</dbReference>
<protein>
    <submittedName>
        <fullName evidence="7">CidA/LrgA family protein</fullName>
    </submittedName>
</protein>
<comment type="caution">
    <text evidence="7">The sequence shown here is derived from an EMBL/GenBank/DDBJ whole genome shotgun (WGS) entry which is preliminary data.</text>
</comment>
<proteinExistence type="predicted"/>
<reference evidence="7 8" key="1">
    <citation type="submission" date="2024-04" db="EMBL/GenBank/DDBJ databases">
        <title>Novel genus in family Flammeovirgaceae.</title>
        <authorList>
            <person name="Nguyen T.H."/>
            <person name="Vuong T.Q."/>
            <person name="Le H."/>
            <person name="Kim S.-G."/>
        </authorList>
    </citation>
    <scope>NUCLEOTIDE SEQUENCE [LARGE SCALE GENOMIC DNA]</scope>
    <source>
        <strain evidence="7 8">JCM 23209</strain>
    </source>
</reference>
<dbReference type="PANTHER" id="PTHR33931">
    <property type="entry name" value="HOLIN-LIKE PROTEIN CIDA-RELATED"/>
    <property type="match status" value="1"/>
</dbReference>
<dbReference type="Proteomes" id="UP001403385">
    <property type="component" value="Unassembled WGS sequence"/>
</dbReference>
<dbReference type="Pfam" id="PF03788">
    <property type="entry name" value="LrgA"/>
    <property type="match status" value="1"/>
</dbReference>
<evidence type="ECO:0000256" key="3">
    <source>
        <dbReference type="ARBA" id="ARBA00022692"/>
    </source>
</evidence>
<comment type="subcellular location">
    <subcellularLocation>
        <location evidence="1">Cell membrane</location>
        <topology evidence="1">Multi-pass membrane protein</topology>
    </subcellularLocation>
</comment>
<evidence type="ECO:0000313" key="8">
    <source>
        <dbReference type="Proteomes" id="UP001403385"/>
    </source>
</evidence>
<sequence length="126" mass="14432">MKKVTHKQNLRKIVYAIRGFLILIFFYLLGEGLVKYLKVPLPGNVLGMLLIFITLQTGILRLEQVKFAAGKLLAYLALFFVPYGVGLIQYESMLAQYGWAMLLSVVISTFFTLWMSAFVFDKLLDR</sequence>